<evidence type="ECO:0000256" key="5">
    <source>
        <dbReference type="ARBA" id="ARBA00022840"/>
    </source>
</evidence>
<keyword evidence="3" id="KW-0547">Nucleotide-binding</keyword>
<protein>
    <submittedName>
        <fullName evidence="7">Fructokinase</fullName>
    </submittedName>
</protein>
<gene>
    <name evidence="7" type="ORF">SAMN05216554_1196</name>
</gene>
<organism evidence="7 8">
    <name type="scientific">Herbiconiux ginsengi</name>
    <dbReference type="NCBI Taxonomy" id="381665"/>
    <lineage>
        <taxon>Bacteria</taxon>
        <taxon>Bacillati</taxon>
        <taxon>Actinomycetota</taxon>
        <taxon>Actinomycetes</taxon>
        <taxon>Micrococcales</taxon>
        <taxon>Microbacteriaceae</taxon>
        <taxon>Herbiconiux</taxon>
    </lineage>
</organism>
<dbReference type="OrthoDB" id="9795789at2"/>
<dbReference type="InterPro" id="IPR029056">
    <property type="entry name" value="Ribokinase-like"/>
</dbReference>
<dbReference type="SUPFAM" id="SSF53613">
    <property type="entry name" value="Ribokinase-like"/>
    <property type="match status" value="1"/>
</dbReference>
<name>A0A1H3LYR6_9MICO</name>
<dbReference type="STRING" id="381665.SAMN05216554_1196"/>
<dbReference type="InterPro" id="IPR050306">
    <property type="entry name" value="PfkB_Carbo_kinase"/>
</dbReference>
<dbReference type="RefSeq" id="WP_092550095.1">
    <property type="nucleotide sequence ID" value="NZ_FNPZ01000001.1"/>
</dbReference>
<evidence type="ECO:0000313" key="7">
    <source>
        <dbReference type="EMBL" id="SDY69550.1"/>
    </source>
</evidence>
<dbReference type="EMBL" id="FNPZ01000001">
    <property type="protein sequence ID" value="SDY69550.1"/>
    <property type="molecule type" value="Genomic_DNA"/>
</dbReference>
<dbReference type="InterPro" id="IPR002173">
    <property type="entry name" value="Carboh/pur_kinase_PfkB_CS"/>
</dbReference>
<dbReference type="InterPro" id="IPR011611">
    <property type="entry name" value="PfkB_dom"/>
</dbReference>
<evidence type="ECO:0000256" key="4">
    <source>
        <dbReference type="ARBA" id="ARBA00022777"/>
    </source>
</evidence>
<keyword evidence="5" id="KW-0067">ATP-binding</keyword>
<dbReference type="CDD" id="cd01167">
    <property type="entry name" value="bac_FRK"/>
    <property type="match status" value="1"/>
</dbReference>
<keyword evidence="4 7" id="KW-0418">Kinase</keyword>
<dbReference type="Proteomes" id="UP000198891">
    <property type="component" value="Unassembled WGS sequence"/>
</dbReference>
<evidence type="ECO:0000256" key="1">
    <source>
        <dbReference type="ARBA" id="ARBA00010688"/>
    </source>
</evidence>
<dbReference type="PANTHER" id="PTHR43085:SF1">
    <property type="entry name" value="PSEUDOURIDINE KINASE-RELATED"/>
    <property type="match status" value="1"/>
</dbReference>
<dbReference type="Gene3D" id="3.40.1190.20">
    <property type="match status" value="1"/>
</dbReference>
<feature type="domain" description="Carbohydrate kinase PfkB" evidence="6">
    <location>
        <begin position="5"/>
        <end position="307"/>
    </location>
</feature>
<dbReference type="Pfam" id="PF00294">
    <property type="entry name" value="PfkB"/>
    <property type="match status" value="1"/>
</dbReference>
<keyword evidence="8" id="KW-1185">Reference proteome</keyword>
<dbReference type="PROSITE" id="PS00584">
    <property type="entry name" value="PFKB_KINASES_2"/>
    <property type="match status" value="1"/>
</dbReference>
<dbReference type="GO" id="GO:0005524">
    <property type="term" value="F:ATP binding"/>
    <property type="evidence" value="ECO:0007669"/>
    <property type="project" value="UniProtKB-KW"/>
</dbReference>
<comment type="similarity">
    <text evidence="1">Belongs to the carbohydrate kinase PfkB family.</text>
</comment>
<dbReference type="PANTHER" id="PTHR43085">
    <property type="entry name" value="HEXOKINASE FAMILY MEMBER"/>
    <property type="match status" value="1"/>
</dbReference>
<evidence type="ECO:0000256" key="2">
    <source>
        <dbReference type="ARBA" id="ARBA00022679"/>
    </source>
</evidence>
<evidence type="ECO:0000259" key="6">
    <source>
        <dbReference type="Pfam" id="PF00294"/>
    </source>
</evidence>
<evidence type="ECO:0000256" key="3">
    <source>
        <dbReference type="ARBA" id="ARBA00022741"/>
    </source>
</evidence>
<proteinExistence type="inferred from homology"/>
<sequence length="313" mass="32346">MPATVLAIGESLVDVVDAPDSQGSPILVEHPGGSPMNIAYGAARLGLAVTLLTAVGRDARGSSIVEHLESAGVVIAPASIRDGETSSATAHVQPDGSALYDFDLRWSLPEDLELPATDIVHVGSIAAFLEPGGSSVLAIVRRLAASENAPVITFDPNMRPTIVSDHASALERFEELARATTVLKLSDEDAVWLYPEATVDEAIDRILALGPKLVAVTRGGEGAVLATRGERRFVTGPRVDVADTIGAGDSFMSALIFQLAGMLGEGVPVAALRDGSAFDAQRLAAIGDFAVRCAAITVSRAGANPPLLAEVTP</sequence>
<dbReference type="AlphaFoldDB" id="A0A1H3LYR6"/>
<reference evidence="7 8" key="1">
    <citation type="submission" date="2016-10" db="EMBL/GenBank/DDBJ databases">
        <authorList>
            <person name="de Groot N.N."/>
        </authorList>
    </citation>
    <scope>NUCLEOTIDE SEQUENCE [LARGE SCALE GENOMIC DNA]</scope>
    <source>
        <strain evidence="7 8">CGMCC 4.3491</strain>
    </source>
</reference>
<keyword evidence="2" id="KW-0808">Transferase</keyword>
<accession>A0A1H3LYR6</accession>
<evidence type="ECO:0000313" key="8">
    <source>
        <dbReference type="Proteomes" id="UP000198891"/>
    </source>
</evidence>
<dbReference type="GO" id="GO:0016301">
    <property type="term" value="F:kinase activity"/>
    <property type="evidence" value="ECO:0007669"/>
    <property type="project" value="UniProtKB-KW"/>
</dbReference>